<feature type="transmembrane region" description="Helical" evidence="1">
    <location>
        <begin position="56"/>
        <end position="74"/>
    </location>
</feature>
<evidence type="ECO:0000313" key="2">
    <source>
        <dbReference type="EMBL" id="SVB72247.1"/>
    </source>
</evidence>
<name>A0A382GCD4_9ZZZZ</name>
<keyword evidence="1" id="KW-0472">Membrane</keyword>
<dbReference type="EMBL" id="UINC01054482">
    <property type="protein sequence ID" value="SVB72247.1"/>
    <property type="molecule type" value="Genomic_DNA"/>
</dbReference>
<protein>
    <submittedName>
        <fullName evidence="2">Uncharacterized protein</fullName>
    </submittedName>
</protein>
<organism evidence="2">
    <name type="scientific">marine metagenome</name>
    <dbReference type="NCBI Taxonomy" id="408172"/>
    <lineage>
        <taxon>unclassified sequences</taxon>
        <taxon>metagenomes</taxon>
        <taxon>ecological metagenomes</taxon>
    </lineage>
</organism>
<dbReference type="AlphaFoldDB" id="A0A382GCD4"/>
<gene>
    <name evidence="2" type="ORF">METZ01_LOCUS225101</name>
</gene>
<feature type="transmembrane region" description="Helical" evidence="1">
    <location>
        <begin position="94"/>
        <end position="113"/>
    </location>
</feature>
<keyword evidence="1" id="KW-0812">Transmembrane</keyword>
<reference evidence="2" key="1">
    <citation type="submission" date="2018-05" db="EMBL/GenBank/DDBJ databases">
        <authorList>
            <person name="Lanie J.A."/>
            <person name="Ng W.-L."/>
            <person name="Kazmierczak K.M."/>
            <person name="Andrzejewski T.M."/>
            <person name="Davidsen T.M."/>
            <person name="Wayne K.J."/>
            <person name="Tettelin H."/>
            <person name="Glass J.I."/>
            <person name="Rusch D."/>
            <person name="Podicherti R."/>
            <person name="Tsui H.-C.T."/>
            <person name="Winkler M.E."/>
        </authorList>
    </citation>
    <scope>NUCLEOTIDE SEQUENCE</scope>
</reference>
<proteinExistence type="predicted"/>
<evidence type="ECO:0000256" key="1">
    <source>
        <dbReference type="SAM" id="Phobius"/>
    </source>
</evidence>
<feature type="transmembrane region" description="Helical" evidence="1">
    <location>
        <begin position="24"/>
        <end position="44"/>
    </location>
</feature>
<sequence length="122" mass="14132">MGRQNYSFLELCHRFGARIYRYRFVLWVLAGTASSFVIFSVFFFQEDAYTLGSISLLLWVLFVIAFSQVLSWQLPTADPADPFFYRLAVKAKRGFFWLLLVLIVGLFGFVSFISTRAVTILF</sequence>
<keyword evidence="1" id="KW-1133">Transmembrane helix</keyword>
<accession>A0A382GCD4</accession>